<gene>
    <name evidence="1" type="ORF">E7747_14035</name>
</gene>
<evidence type="ECO:0000313" key="1">
    <source>
        <dbReference type="EMBL" id="QCD43292.1"/>
    </source>
</evidence>
<sequence length="98" mass="11834">MAKYSRIEKEKRTIEMMIRLYCRRHEKNGMLCDKCRELLAYAHARLSRCPFGDKKQSCRHCPIHCYSPSMRNQIRVVMRYSGPRMLLFAPIEFLRHLK</sequence>
<dbReference type="NCBIfam" id="NF007714">
    <property type="entry name" value="PRK10410.1-2"/>
    <property type="match status" value="1"/>
</dbReference>
<dbReference type="RefSeq" id="WP_136416627.1">
    <property type="nucleotide sequence ID" value="NZ_CAXHQF010000002.1"/>
</dbReference>
<protein>
    <submittedName>
        <fullName evidence="1">Nitrous oxide-stimulated promoter family protein</fullName>
    </submittedName>
</protein>
<name>A0A4P7W5X3_9BACT</name>
<keyword evidence="2" id="KW-1185">Reference proteome</keyword>
<dbReference type="InterPro" id="IPR020483">
    <property type="entry name" value="Uncharacterised_YgbA"/>
</dbReference>
<accession>A0A4P7W5X3</accession>
<reference evidence="2" key="1">
    <citation type="submission" date="2019-02" db="EMBL/GenBank/DDBJ databases">
        <title>Isolation and identification of novel species under the genus Muribaculum.</title>
        <authorList>
            <person name="Miyake S."/>
            <person name="Ding Y."/>
            <person name="Low A."/>
            <person name="Soh M."/>
            <person name="Seedorf H."/>
        </authorList>
    </citation>
    <scope>NUCLEOTIDE SEQUENCE [LARGE SCALE GENOMIC DNA]</scope>
    <source>
        <strain evidence="2">H5</strain>
    </source>
</reference>
<dbReference type="Proteomes" id="UP000297149">
    <property type="component" value="Chromosome"/>
</dbReference>
<dbReference type="EMBL" id="CP039396">
    <property type="protein sequence ID" value="QCD43292.1"/>
    <property type="molecule type" value="Genomic_DNA"/>
</dbReference>
<dbReference type="AlphaFoldDB" id="A0A4P7W5X3"/>
<evidence type="ECO:0000313" key="2">
    <source>
        <dbReference type="Proteomes" id="UP000297149"/>
    </source>
</evidence>
<dbReference type="KEGG" id="ddb:E7747_14035"/>
<organism evidence="1 2">
    <name type="scientific">Duncaniella dubosii</name>
    <dbReference type="NCBI Taxonomy" id="2518971"/>
    <lineage>
        <taxon>Bacteria</taxon>
        <taxon>Pseudomonadati</taxon>
        <taxon>Bacteroidota</taxon>
        <taxon>Bacteroidia</taxon>
        <taxon>Bacteroidales</taxon>
        <taxon>Muribaculaceae</taxon>
        <taxon>Duncaniella</taxon>
    </lineage>
</organism>
<proteinExistence type="predicted"/>
<dbReference type="Pfam" id="PF11756">
    <property type="entry name" value="YgbA_NO"/>
    <property type="match status" value="1"/>
</dbReference>